<dbReference type="Gene3D" id="3.40.710.10">
    <property type="entry name" value="DD-peptidase/beta-lactamase superfamily"/>
    <property type="match status" value="1"/>
</dbReference>
<evidence type="ECO:0000256" key="6">
    <source>
        <dbReference type="SAM" id="Phobius"/>
    </source>
</evidence>
<dbReference type="GO" id="GO:0008658">
    <property type="term" value="F:penicillin binding"/>
    <property type="evidence" value="ECO:0007669"/>
    <property type="project" value="InterPro"/>
</dbReference>
<feature type="transmembrane region" description="Helical" evidence="6">
    <location>
        <begin position="206"/>
        <end position="223"/>
    </location>
</feature>
<keyword evidence="3" id="KW-0133">Cell shape</keyword>
<dbReference type="InterPro" id="IPR001460">
    <property type="entry name" value="PCN-bd_Tpept"/>
</dbReference>
<feature type="transmembrane region" description="Helical" evidence="6">
    <location>
        <begin position="61"/>
        <end position="81"/>
    </location>
</feature>
<gene>
    <name evidence="8" type="ORF">DEQ80_00765</name>
</gene>
<evidence type="ECO:0000313" key="8">
    <source>
        <dbReference type="EMBL" id="HCE16366.1"/>
    </source>
</evidence>
<feature type="transmembrane region" description="Helical" evidence="6">
    <location>
        <begin position="421"/>
        <end position="441"/>
    </location>
</feature>
<organism evidence="8 9">
    <name type="scientific">Anaerolinea thermolimosa</name>
    <dbReference type="NCBI Taxonomy" id="229919"/>
    <lineage>
        <taxon>Bacteria</taxon>
        <taxon>Bacillati</taxon>
        <taxon>Chloroflexota</taxon>
        <taxon>Anaerolineae</taxon>
        <taxon>Anaerolineales</taxon>
        <taxon>Anaerolineaceae</taxon>
        <taxon>Anaerolinea</taxon>
    </lineage>
</organism>
<dbReference type="InterPro" id="IPR001182">
    <property type="entry name" value="FtsW/RodA"/>
</dbReference>
<dbReference type="PANTHER" id="PTHR30474">
    <property type="entry name" value="CELL CYCLE PROTEIN"/>
    <property type="match status" value="1"/>
</dbReference>
<accession>A0A3D1JFI4</accession>
<dbReference type="Pfam" id="PF00905">
    <property type="entry name" value="Transpeptidase"/>
    <property type="match status" value="1"/>
</dbReference>
<evidence type="ECO:0000256" key="4">
    <source>
        <dbReference type="ARBA" id="ARBA00022989"/>
    </source>
</evidence>
<evidence type="ECO:0000313" key="9">
    <source>
        <dbReference type="Proteomes" id="UP000264141"/>
    </source>
</evidence>
<evidence type="ECO:0000259" key="7">
    <source>
        <dbReference type="Pfam" id="PF00905"/>
    </source>
</evidence>
<dbReference type="GO" id="GO:0005886">
    <property type="term" value="C:plasma membrane"/>
    <property type="evidence" value="ECO:0007669"/>
    <property type="project" value="TreeGrafter"/>
</dbReference>
<dbReference type="GO" id="GO:0008360">
    <property type="term" value="P:regulation of cell shape"/>
    <property type="evidence" value="ECO:0007669"/>
    <property type="project" value="UniProtKB-KW"/>
</dbReference>
<feature type="transmembrane region" description="Helical" evidence="6">
    <location>
        <begin position="314"/>
        <end position="334"/>
    </location>
</feature>
<reference evidence="8 9" key="1">
    <citation type="journal article" date="2018" name="Nat. Biotechnol.">
        <title>A standardized bacterial taxonomy based on genome phylogeny substantially revises the tree of life.</title>
        <authorList>
            <person name="Parks D.H."/>
            <person name="Chuvochina M."/>
            <person name="Waite D.W."/>
            <person name="Rinke C."/>
            <person name="Skarshewski A."/>
            <person name="Chaumeil P.A."/>
            <person name="Hugenholtz P."/>
        </authorList>
    </citation>
    <scope>NUCLEOTIDE SEQUENCE [LARGE SCALE GENOMIC DNA]</scope>
    <source>
        <strain evidence="8">UBA8781</strain>
    </source>
</reference>
<dbReference type="PANTHER" id="PTHR30474:SF3">
    <property type="entry name" value="PEPTIDOGLYCAN GLYCOSYLTRANSFERASE RODA"/>
    <property type="match status" value="1"/>
</dbReference>
<evidence type="ECO:0000256" key="1">
    <source>
        <dbReference type="ARBA" id="ARBA00004141"/>
    </source>
</evidence>
<comment type="caution">
    <text evidence="8">The sequence shown here is derived from an EMBL/GenBank/DDBJ whole genome shotgun (WGS) entry which is preliminary data.</text>
</comment>
<evidence type="ECO:0000256" key="5">
    <source>
        <dbReference type="ARBA" id="ARBA00023136"/>
    </source>
</evidence>
<feature type="transmembrane region" description="Helical" evidence="6">
    <location>
        <begin position="379"/>
        <end position="400"/>
    </location>
</feature>
<feature type="domain" description="Penicillin-binding protein transpeptidase" evidence="7">
    <location>
        <begin position="567"/>
        <end position="791"/>
    </location>
</feature>
<dbReference type="GO" id="GO:0032153">
    <property type="term" value="C:cell division site"/>
    <property type="evidence" value="ECO:0007669"/>
    <property type="project" value="TreeGrafter"/>
</dbReference>
<sequence>MFFTTGFILLFAISLSLSPIVRLRNWQAGLLWVHWVGVLIWAAGFWLIFREISRLPHPPDPFLLPIMGLLSGWGVLTIFRLSTYLGLRQAIWLGVGLGLFWASLRFTRGLSFLRRYKYIWLFSGLLLTALTLLFGAYPGGEGPRLWLGCCGVYFQPSEPLKLLLVIFLAAYLADRLPYYFSLFNLLAPSLVLIGLALALLIVQRDLGTATLLILVSILTLYLASGKKRVLFFGVFALLVAGWVGYRFSDVVHTRIQAFLNPWADPGGSSYQVIQSLLAVASGGLFGRGPGLGSPGLVPVAASDFIYPAIVEETGLLGGVAVLLLFFLLVIRALIIAVRAPYRFHRFLAGGVAVYFATQMIMIIGGNIRLLPLTGVTLPFLSYGGSSLLTSIAAVLLLVHIHRESVETDPAPLPSPFPYSAFALLLAMAVFFLAFVTGWYAVIRQDALLTRTDNPRRSITDRYVLRGSLLDRSNQPITTTTGVPGSYQRVNHYPPLSPVIGYSHPVYGQAGIEAFLDDTLRGLKGNPALDIWWNRLLYGEPPPGLDVRLSLDLNLQKAADDALGEHAGAIVLLNARTGEILVMASHPYFDPNTLSDTWPSLITDPESPLLNRAVQGLYPPGAAIAPVILGEALGQSDLPDLPRQLTYTLPDGKQLTCAVSPADPPSWGNALASGCPAPLALLGNRFLPVNLDRLFQRYGFSTLPSIPLAVAPAVVPPVSSVTLASLGQNGMLLSPLQMAEIAAAVSNDGALPAPQLTLAVLTPRQGWVIVSESQTQQVMSANRAQRIAQLLASPGKLYWQVTASTTASSHDVTWFLAGTLTQWKGSPLALAVLLEENNPPLAQSIGETILDTALNSN</sequence>
<dbReference type="GO" id="GO:0051301">
    <property type="term" value="P:cell division"/>
    <property type="evidence" value="ECO:0007669"/>
    <property type="project" value="InterPro"/>
</dbReference>
<dbReference type="AlphaFoldDB" id="A0A3D1JFI4"/>
<feature type="transmembrane region" description="Helical" evidence="6">
    <location>
        <begin position="118"/>
        <end position="139"/>
    </location>
</feature>
<proteinExistence type="predicted"/>
<feature type="transmembrane region" description="Helical" evidence="6">
    <location>
        <begin position="32"/>
        <end position="49"/>
    </location>
</feature>
<feature type="transmembrane region" description="Helical" evidence="6">
    <location>
        <begin position="145"/>
        <end position="171"/>
    </location>
</feature>
<dbReference type="Gene3D" id="3.90.1310.10">
    <property type="entry name" value="Penicillin-binding protein 2a (Domain 2)"/>
    <property type="match status" value="1"/>
</dbReference>
<keyword evidence="2 6" id="KW-0812">Transmembrane</keyword>
<keyword evidence="5 6" id="KW-0472">Membrane</keyword>
<comment type="subcellular location">
    <subcellularLocation>
        <location evidence="1">Membrane</location>
        <topology evidence="1">Multi-pass membrane protein</topology>
    </subcellularLocation>
</comment>
<dbReference type="STRING" id="229919.GCA_001050195_00511"/>
<protein>
    <recommendedName>
        <fullName evidence="7">Penicillin-binding protein transpeptidase domain-containing protein</fullName>
    </recommendedName>
</protein>
<feature type="transmembrane region" description="Helical" evidence="6">
    <location>
        <begin position="87"/>
        <end position="106"/>
    </location>
</feature>
<dbReference type="SUPFAM" id="SSF56601">
    <property type="entry name" value="beta-lactamase/transpeptidase-like"/>
    <property type="match status" value="1"/>
</dbReference>
<dbReference type="EMBL" id="DPBP01000003">
    <property type="protein sequence ID" value="HCE16366.1"/>
    <property type="molecule type" value="Genomic_DNA"/>
</dbReference>
<name>A0A3D1JFI4_9CHLR</name>
<evidence type="ECO:0000256" key="2">
    <source>
        <dbReference type="ARBA" id="ARBA00022692"/>
    </source>
</evidence>
<feature type="transmembrane region" description="Helical" evidence="6">
    <location>
        <begin position="230"/>
        <end position="248"/>
    </location>
</feature>
<feature type="transmembrane region" description="Helical" evidence="6">
    <location>
        <begin position="346"/>
        <end position="367"/>
    </location>
</feature>
<keyword evidence="4 6" id="KW-1133">Transmembrane helix</keyword>
<dbReference type="Pfam" id="PF01098">
    <property type="entry name" value="FTSW_RODA_SPOVE"/>
    <property type="match status" value="1"/>
</dbReference>
<feature type="transmembrane region" description="Helical" evidence="6">
    <location>
        <begin position="178"/>
        <end position="200"/>
    </location>
</feature>
<evidence type="ECO:0000256" key="3">
    <source>
        <dbReference type="ARBA" id="ARBA00022960"/>
    </source>
</evidence>
<dbReference type="GO" id="GO:0015648">
    <property type="term" value="F:lipid-linked peptidoglycan transporter activity"/>
    <property type="evidence" value="ECO:0007669"/>
    <property type="project" value="TreeGrafter"/>
</dbReference>
<dbReference type="Proteomes" id="UP000264141">
    <property type="component" value="Unassembled WGS sequence"/>
</dbReference>
<dbReference type="InterPro" id="IPR012338">
    <property type="entry name" value="Beta-lactam/transpept-like"/>
</dbReference>